<feature type="domain" description="Peptidase S1" evidence="4">
    <location>
        <begin position="81"/>
        <end position="296"/>
    </location>
</feature>
<reference evidence="5" key="2">
    <citation type="submission" date="2025-05" db="UniProtKB">
        <authorList>
            <consortium name="EnsemblMetazoa"/>
        </authorList>
    </citation>
    <scope>IDENTIFICATION</scope>
    <source>
        <strain evidence="5">Foshan</strain>
    </source>
</reference>
<name>A0ABM1ZJQ2_AEDAL</name>
<feature type="domain" description="Peptidase S1" evidence="4">
    <location>
        <begin position="351"/>
        <end position="592"/>
    </location>
</feature>
<organism evidence="5 6">
    <name type="scientific">Aedes albopictus</name>
    <name type="common">Asian tiger mosquito</name>
    <name type="synonym">Stegomyia albopicta</name>
    <dbReference type="NCBI Taxonomy" id="7160"/>
    <lineage>
        <taxon>Eukaryota</taxon>
        <taxon>Metazoa</taxon>
        <taxon>Ecdysozoa</taxon>
        <taxon>Arthropoda</taxon>
        <taxon>Hexapoda</taxon>
        <taxon>Insecta</taxon>
        <taxon>Pterygota</taxon>
        <taxon>Neoptera</taxon>
        <taxon>Endopterygota</taxon>
        <taxon>Diptera</taxon>
        <taxon>Nematocera</taxon>
        <taxon>Culicoidea</taxon>
        <taxon>Culicidae</taxon>
        <taxon>Culicinae</taxon>
        <taxon>Aedini</taxon>
        <taxon>Aedes</taxon>
        <taxon>Stegomyia</taxon>
    </lineage>
</organism>
<keyword evidence="3" id="KW-0720">Serine protease</keyword>
<evidence type="ECO:0000256" key="2">
    <source>
        <dbReference type="ARBA" id="ARBA00024195"/>
    </source>
</evidence>
<dbReference type="Gene3D" id="2.40.10.10">
    <property type="entry name" value="Trypsin-like serine proteases"/>
    <property type="match status" value="4"/>
</dbReference>
<dbReference type="PROSITE" id="PS00135">
    <property type="entry name" value="TRYPSIN_SER"/>
    <property type="match status" value="1"/>
</dbReference>
<evidence type="ECO:0000259" key="4">
    <source>
        <dbReference type="PROSITE" id="PS50240"/>
    </source>
</evidence>
<dbReference type="PROSITE" id="PS00134">
    <property type="entry name" value="TRYPSIN_HIS"/>
    <property type="match status" value="1"/>
</dbReference>
<reference evidence="6" key="1">
    <citation type="journal article" date="2015" name="Proc. Natl. Acad. Sci. U.S.A.">
        <title>Genome sequence of the Asian Tiger mosquito, Aedes albopictus, reveals insights into its biology, genetics, and evolution.</title>
        <authorList>
            <person name="Chen X.G."/>
            <person name="Jiang X."/>
            <person name="Gu J."/>
            <person name="Xu M."/>
            <person name="Wu Y."/>
            <person name="Deng Y."/>
            <person name="Zhang C."/>
            <person name="Bonizzoni M."/>
            <person name="Dermauw W."/>
            <person name="Vontas J."/>
            <person name="Armbruster P."/>
            <person name="Huang X."/>
            <person name="Yang Y."/>
            <person name="Zhang H."/>
            <person name="He W."/>
            <person name="Peng H."/>
            <person name="Liu Y."/>
            <person name="Wu K."/>
            <person name="Chen J."/>
            <person name="Lirakis M."/>
            <person name="Topalis P."/>
            <person name="Van Leeuwen T."/>
            <person name="Hall A.B."/>
            <person name="Jiang X."/>
            <person name="Thorpe C."/>
            <person name="Mueller R.L."/>
            <person name="Sun C."/>
            <person name="Waterhouse R.M."/>
            <person name="Yan G."/>
            <person name="Tu Z.J."/>
            <person name="Fang X."/>
            <person name="James A.A."/>
        </authorList>
    </citation>
    <scope>NUCLEOTIDE SEQUENCE [LARGE SCALE GENOMIC DNA]</scope>
    <source>
        <strain evidence="6">Foshan</strain>
    </source>
</reference>
<dbReference type="InterPro" id="IPR051333">
    <property type="entry name" value="CLIP_Serine_Protease"/>
</dbReference>
<comment type="similarity">
    <text evidence="2">Belongs to the peptidase S1 family. CLIP subfamily.</text>
</comment>
<evidence type="ECO:0000313" key="5">
    <source>
        <dbReference type="EnsemblMetazoa" id="AALFPA23_019137.P28162"/>
    </source>
</evidence>
<keyword evidence="3" id="KW-0645">Protease</keyword>
<dbReference type="CDD" id="cd00190">
    <property type="entry name" value="Tryp_SPc"/>
    <property type="match status" value="1"/>
</dbReference>
<protein>
    <recommendedName>
        <fullName evidence="4">Peptidase S1 domain-containing protein</fullName>
    </recommendedName>
</protein>
<dbReference type="InterPro" id="IPR009003">
    <property type="entry name" value="Peptidase_S1_PA"/>
</dbReference>
<dbReference type="PROSITE" id="PS50240">
    <property type="entry name" value="TRYPSIN_DOM"/>
    <property type="match status" value="3"/>
</dbReference>
<feature type="domain" description="Peptidase S1" evidence="4">
    <location>
        <begin position="690"/>
        <end position="923"/>
    </location>
</feature>
<dbReference type="InterPro" id="IPR018114">
    <property type="entry name" value="TRYPSIN_HIS"/>
</dbReference>
<dbReference type="GeneID" id="109420210"/>
<dbReference type="InterPro" id="IPR033116">
    <property type="entry name" value="TRYPSIN_SER"/>
</dbReference>
<dbReference type="InterPro" id="IPR043504">
    <property type="entry name" value="Peptidase_S1_PA_chymotrypsin"/>
</dbReference>
<dbReference type="SMART" id="SM00020">
    <property type="entry name" value="Tryp_SPc"/>
    <property type="match status" value="1"/>
</dbReference>
<sequence length="933" mass="106829">MFGALRWLITVVVIREGRHWDPDKMLPNERNTLDDCRLRFHVLIDSDVVSPARGKPAFLKEFAHMGAIGWTQDDGKVLWHCGGTLIWIDYVLTAAHCVVDHRNIRPDIVRFGDLNLETDEDDEYAQQYKIAQIYRHPLHRFGVKYHDIALIKLEQPIRLHDTVCPACLWIDPDIRFTEFIATGWGSTGHFEDRTPSLLKVSLKPMESSKCEMFYTSELIRGLSSGFHENHLCAVDEEMDTCEGDSGGPLQVKLMHSTSLTPFVVAVTSFGLPCGLSNPGVYTKIAPYNDWILATMRQHGAVIEDDIFNATFCALRYQEFREQIYTMPFNKTHVYETYFMTDHIYPESPPTYLVQLMWNVEGSPQNCYGTIIDENTVLTVANCVHYQGIPASAVSHPEEGVINISKINVHPQYNPAYSYHNIAILRLEKLFSFINIRPACIDYGNVSLHQPNSVFGFGRRDIYDDCIDYPDCIDSSLIPLTVYIEPKNETTCRLPRELQSRFPDGITDELICAGIDRFLVPDVCDLKLGSSYSHVIKGDIRKLPAIDRLIIVYGDLYPPLDGLVQIGRDCGYGEHLLSTRLRSHLKWMERVLLPKSATANAVQFLDHSRREGDSCTDAHGMRGRCTAISRCQRKWKKFELTKEATFCSSTLVICCPNADIDKDAWSSKHSLLMKCPQLVYDLLPEYDGAPMVRIFDNSTKYICMGAIISDRTILTSASCVNTAASLFVQPLGNSEILFQVRRIVQHSSFNTTDYSNDIAILRLPQSLIWSPGLHPVCLWNDQTHSPLIVEMLQPFNTTYITDIEYIEDIEDTEIIEDTEYIENIEDTEYIEYIENIEYIELLTMYNSDCQRTHAYRVRDSHICVKYPYREYTCLSSHSMLRWKDAGVVPYLIGLSTDTRECMGWSYMIFSRVAAFIDWIVDNIDFEEIKRSFNV</sequence>
<evidence type="ECO:0000256" key="3">
    <source>
        <dbReference type="RuleBase" id="RU363034"/>
    </source>
</evidence>
<dbReference type="SUPFAM" id="SSF50494">
    <property type="entry name" value="Trypsin-like serine proteases"/>
    <property type="match status" value="3"/>
</dbReference>
<keyword evidence="6" id="KW-1185">Reference proteome</keyword>
<dbReference type="EnsemblMetazoa" id="AALFPA23_019137.R28162">
    <property type="protein sequence ID" value="AALFPA23_019137.P28162"/>
    <property type="gene ID" value="AALFPA23_019137"/>
</dbReference>
<dbReference type="PANTHER" id="PTHR24260:SF147">
    <property type="entry name" value="EG:BACR7A4.3 PROTEIN-RELATED"/>
    <property type="match status" value="1"/>
</dbReference>
<evidence type="ECO:0000256" key="1">
    <source>
        <dbReference type="ARBA" id="ARBA00023157"/>
    </source>
</evidence>
<keyword evidence="3" id="KW-0378">Hydrolase</keyword>
<dbReference type="Proteomes" id="UP000069940">
    <property type="component" value="Unassembled WGS sequence"/>
</dbReference>
<dbReference type="InterPro" id="IPR001314">
    <property type="entry name" value="Peptidase_S1A"/>
</dbReference>
<accession>A0ABM1ZJQ2</accession>
<proteinExistence type="inferred from homology"/>
<keyword evidence="1" id="KW-1015">Disulfide bond</keyword>
<dbReference type="Pfam" id="PF00089">
    <property type="entry name" value="Trypsin"/>
    <property type="match status" value="3"/>
</dbReference>
<dbReference type="PRINTS" id="PR00722">
    <property type="entry name" value="CHYMOTRYPSIN"/>
</dbReference>
<dbReference type="PANTHER" id="PTHR24260">
    <property type="match status" value="1"/>
</dbReference>
<dbReference type="InterPro" id="IPR001254">
    <property type="entry name" value="Trypsin_dom"/>
</dbReference>
<evidence type="ECO:0000313" key="6">
    <source>
        <dbReference type="Proteomes" id="UP000069940"/>
    </source>
</evidence>
<dbReference type="RefSeq" id="XP_029725249.2">
    <property type="nucleotide sequence ID" value="XM_029869389.2"/>
</dbReference>